<protein>
    <recommendedName>
        <fullName evidence="3">Tudor domain-containing protein</fullName>
    </recommendedName>
</protein>
<dbReference type="EMBL" id="JBBHLL010001354">
    <property type="protein sequence ID" value="KAK7796188.1"/>
    <property type="molecule type" value="Genomic_DNA"/>
</dbReference>
<accession>A0AAW0H0U4</accession>
<dbReference type="GO" id="GO:0005739">
    <property type="term" value="C:mitochondrion"/>
    <property type="evidence" value="ECO:0007669"/>
    <property type="project" value="GOC"/>
</dbReference>
<dbReference type="GO" id="GO:0006123">
    <property type="term" value="P:mitochondrial electron transport, cytochrome c to oxygen"/>
    <property type="evidence" value="ECO:0007669"/>
    <property type="project" value="InterPro"/>
</dbReference>
<proteinExistence type="predicted"/>
<dbReference type="SUPFAM" id="SSF81406">
    <property type="entry name" value="Mitochondrial cytochrome c oxidase subunit IV"/>
    <property type="match status" value="1"/>
</dbReference>
<keyword evidence="2" id="KW-1185">Reference proteome</keyword>
<gene>
    <name evidence="1" type="ORF">U0070_016533</name>
</gene>
<evidence type="ECO:0000313" key="1">
    <source>
        <dbReference type="EMBL" id="KAK7796188.1"/>
    </source>
</evidence>
<feature type="non-terminal residue" evidence="1">
    <location>
        <position position="1"/>
    </location>
</feature>
<dbReference type="Gene3D" id="1.10.442.10">
    <property type="entry name" value="Cytochrome c oxidase subunit IV"/>
    <property type="match status" value="1"/>
</dbReference>
<dbReference type="AlphaFoldDB" id="A0AAW0H0U4"/>
<comment type="caution">
    <text evidence="1">The sequence shown here is derived from an EMBL/GenBank/DDBJ whole genome shotgun (WGS) entry which is preliminary data.</text>
</comment>
<dbReference type="Proteomes" id="UP001488838">
    <property type="component" value="Unassembled WGS sequence"/>
</dbReference>
<sequence length="94" mass="10644">SDLVCSIFEILVPDCRTLCLKDRDNPRLQVDDGAQEYRVKVIVFDIGTEILLLNVEDAARQDMAEKCKYPLPDVVHVKQLSASQKALKEKQKAD</sequence>
<evidence type="ECO:0008006" key="3">
    <source>
        <dbReference type="Google" id="ProtNLM"/>
    </source>
</evidence>
<name>A0AAW0H0U4_MYOGA</name>
<organism evidence="1 2">
    <name type="scientific">Myodes glareolus</name>
    <name type="common">Bank vole</name>
    <name type="synonym">Clethrionomys glareolus</name>
    <dbReference type="NCBI Taxonomy" id="447135"/>
    <lineage>
        <taxon>Eukaryota</taxon>
        <taxon>Metazoa</taxon>
        <taxon>Chordata</taxon>
        <taxon>Craniata</taxon>
        <taxon>Vertebrata</taxon>
        <taxon>Euteleostomi</taxon>
        <taxon>Mammalia</taxon>
        <taxon>Eutheria</taxon>
        <taxon>Euarchontoglires</taxon>
        <taxon>Glires</taxon>
        <taxon>Rodentia</taxon>
        <taxon>Myomorpha</taxon>
        <taxon>Muroidea</taxon>
        <taxon>Cricetidae</taxon>
        <taxon>Arvicolinae</taxon>
        <taxon>Myodes</taxon>
    </lineage>
</organism>
<evidence type="ECO:0000313" key="2">
    <source>
        <dbReference type="Proteomes" id="UP001488838"/>
    </source>
</evidence>
<dbReference type="InterPro" id="IPR036639">
    <property type="entry name" value="Cyt_c_oxidase_su4_sf"/>
</dbReference>
<reference evidence="1 2" key="1">
    <citation type="journal article" date="2023" name="bioRxiv">
        <title>Conserved and derived expression patterns and positive selection on dental genes reveal complex evolutionary context of ever-growing rodent molars.</title>
        <authorList>
            <person name="Calamari Z.T."/>
            <person name="Song A."/>
            <person name="Cohen E."/>
            <person name="Akter M."/>
            <person name="Roy R.D."/>
            <person name="Hallikas O."/>
            <person name="Christensen M.M."/>
            <person name="Li P."/>
            <person name="Marangoni P."/>
            <person name="Jernvall J."/>
            <person name="Klein O.D."/>
        </authorList>
    </citation>
    <scope>NUCLEOTIDE SEQUENCE [LARGE SCALE GENOMIC DNA]</scope>
    <source>
        <strain evidence="1">V071</strain>
    </source>
</reference>
<dbReference type="GO" id="GO:0045277">
    <property type="term" value="C:respiratory chain complex IV"/>
    <property type="evidence" value="ECO:0007669"/>
    <property type="project" value="InterPro"/>
</dbReference>